<evidence type="ECO:0000313" key="4">
    <source>
        <dbReference type="Proteomes" id="UP001263371"/>
    </source>
</evidence>
<gene>
    <name evidence="3" type="ORF">RWH45_07115</name>
</gene>
<organism evidence="3 4">
    <name type="scientific">Microbacterium galbum</name>
    <dbReference type="NCBI Taxonomy" id="3075994"/>
    <lineage>
        <taxon>Bacteria</taxon>
        <taxon>Bacillati</taxon>
        <taxon>Actinomycetota</taxon>
        <taxon>Actinomycetes</taxon>
        <taxon>Micrococcales</taxon>
        <taxon>Microbacteriaceae</taxon>
        <taxon>Microbacterium</taxon>
    </lineage>
</organism>
<evidence type="ECO:0000256" key="1">
    <source>
        <dbReference type="SAM" id="MobiDB-lite"/>
    </source>
</evidence>
<evidence type="ECO:0008006" key="5">
    <source>
        <dbReference type="Google" id="ProtNLM"/>
    </source>
</evidence>
<dbReference type="RefSeq" id="WP_315994176.1">
    <property type="nucleotide sequence ID" value="NZ_JAWDIS010000001.1"/>
</dbReference>
<reference evidence="3 4" key="1">
    <citation type="submission" date="2023-09" db="EMBL/GenBank/DDBJ databases">
        <title>Microbacterium fusihabitans sp. nov., Microbacterium phycihabitans sp. nov., and Microbacterium cervinum sp. nov., isolated from dried seaweeds of beach.</title>
        <authorList>
            <person name="Lee S.D."/>
        </authorList>
    </citation>
    <scope>NUCLEOTIDE SEQUENCE [LARGE SCALE GENOMIC DNA]</scope>
    <source>
        <strain evidence="3 4">KSW4-17</strain>
    </source>
</reference>
<comment type="caution">
    <text evidence="3">The sequence shown here is derived from an EMBL/GenBank/DDBJ whole genome shotgun (WGS) entry which is preliminary data.</text>
</comment>
<feature type="region of interest" description="Disordered" evidence="1">
    <location>
        <begin position="73"/>
        <end position="92"/>
    </location>
</feature>
<keyword evidence="2" id="KW-0472">Membrane</keyword>
<proteinExistence type="predicted"/>
<keyword evidence="4" id="KW-1185">Reference proteome</keyword>
<dbReference type="Proteomes" id="UP001263371">
    <property type="component" value="Unassembled WGS sequence"/>
</dbReference>
<name>A0ABU3T6H6_9MICO</name>
<feature type="transmembrane region" description="Helical" evidence="2">
    <location>
        <begin position="7"/>
        <end position="27"/>
    </location>
</feature>
<evidence type="ECO:0000313" key="3">
    <source>
        <dbReference type="EMBL" id="MDU0366979.1"/>
    </source>
</evidence>
<feature type="transmembrane region" description="Helical" evidence="2">
    <location>
        <begin position="47"/>
        <end position="66"/>
    </location>
</feature>
<dbReference type="EMBL" id="JAWDIS010000001">
    <property type="protein sequence ID" value="MDU0366979.1"/>
    <property type="molecule type" value="Genomic_DNA"/>
</dbReference>
<keyword evidence="2" id="KW-0812">Transmembrane</keyword>
<sequence length="92" mass="9507">MLSKPIFAGVALIVGVVLVWWGGSTIYADAVAADLQGTRGELTPPPLLALAVGICAVVWGVCALAWRLAKALHGGDPSTEESVNAPTRPDTR</sequence>
<protein>
    <recommendedName>
        <fullName evidence="5">DUF3180 domain-containing protein</fullName>
    </recommendedName>
</protein>
<accession>A0ABU3T6H6</accession>
<evidence type="ECO:0000256" key="2">
    <source>
        <dbReference type="SAM" id="Phobius"/>
    </source>
</evidence>
<keyword evidence="2" id="KW-1133">Transmembrane helix</keyword>